<comment type="caution">
    <text evidence="2">The sequence shown here is derived from an EMBL/GenBank/DDBJ whole genome shotgun (WGS) entry which is preliminary data.</text>
</comment>
<keyword evidence="3" id="KW-1185">Reference proteome</keyword>
<reference evidence="2 3" key="1">
    <citation type="submission" date="2020-08" db="EMBL/GenBank/DDBJ databases">
        <title>Sequencing the genomes of 1000 actinobacteria strains.</title>
        <authorList>
            <person name="Klenk H.-P."/>
        </authorList>
    </citation>
    <scope>NUCLEOTIDE SEQUENCE [LARGE SCALE GENOMIC DNA]</scope>
    <source>
        <strain evidence="2 3">DSM 44320</strain>
    </source>
</reference>
<organism evidence="2 3">
    <name type="scientific">Nonomuraea dietziae</name>
    <dbReference type="NCBI Taxonomy" id="65515"/>
    <lineage>
        <taxon>Bacteria</taxon>
        <taxon>Bacillati</taxon>
        <taxon>Actinomycetota</taxon>
        <taxon>Actinomycetes</taxon>
        <taxon>Streptosporangiales</taxon>
        <taxon>Streptosporangiaceae</taxon>
        <taxon>Nonomuraea</taxon>
    </lineage>
</organism>
<dbReference type="AlphaFoldDB" id="A0A7W5V378"/>
<feature type="compositionally biased region" description="Low complexity" evidence="1">
    <location>
        <begin position="13"/>
        <end position="45"/>
    </location>
</feature>
<evidence type="ECO:0000313" key="2">
    <source>
        <dbReference type="EMBL" id="MBB3726665.1"/>
    </source>
</evidence>
<dbReference type="Proteomes" id="UP000579945">
    <property type="component" value="Unassembled WGS sequence"/>
</dbReference>
<name>A0A7W5V378_9ACTN</name>
<feature type="compositionally biased region" description="Low complexity" evidence="1">
    <location>
        <begin position="135"/>
        <end position="153"/>
    </location>
</feature>
<evidence type="ECO:0000313" key="3">
    <source>
        <dbReference type="Proteomes" id="UP000579945"/>
    </source>
</evidence>
<gene>
    <name evidence="2" type="ORF">FHR33_002525</name>
</gene>
<protein>
    <submittedName>
        <fullName evidence="2">Uncharacterized protein</fullName>
    </submittedName>
</protein>
<accession>A0A7W5V378</accession>
<feature type="compositionally biased region" description="Low complexity" evidence="1">
    <location>
        <begin position="213"/>
        <end position="226"/>
    </location>
</feature>
<sequence length="226" mass="22360">MPPSTWMASAAHRTAASGPSTAATPAASRASSGTGPAPEESRARAASHTAALACSSATSAAATRCLTPWNCPIGRPNCSRTFAWAAAVDTAHAATPHASAPISTAASSRTGTAPRRRSSGTFSALTRTGGRDRSMPSSGSTSTSEPSSTAHPSRTGSRTRPASGEPSPCPSRTAAAVVVPSARPGSRDRHLPDLASTAETSTVGRQGPPTSPSPSASSATASSTSP</sequence>
<evidence type="ECO:0000256" key="1">
    <source>
        <dbReference type="SAM" id="MobiDB-lite"/>
    </source>
</evidence>
<proteinExistence type="predicted"/>
<feature type="compositionally biased region" description="Low complexity" evidence="1">
    <location>
        <begin position="92"/>
        <end position="110"/>
    </location>
</feature>
<feature type="region of interest" description="Disordered" evidence="1">
    <location>
        <begin position="92"/>
        <end position="226"/>
    </location>
</feature>
<feature type="region of interest" description="Disordered" evidence="1">
    <location>
        <begin position="1"/>
        <end position="45"/>
    </location>
</feature>
<dbReference type="EMBL" id="JACIBV010000001">
    <property type="protein sequence ID" value="MBB3726665.1"/>
    <property type="molecule type" value="Genomic_DNA"/>
</dbReference>